<dbReference type="EC" id="3.1.6.14" evidence="12 16"/>
<keyword evidence="8 16" id="KW-0106">Calcium</keyword>
<evidence type="ECO:0000256" key="9">
    <source>
        <dbReference type="ARBA" id="ARBA00023180"/>
    </source>
</evidence>
<dbReference type="PIRSF" id="PIRSF036666">
    <property type="entry name" value="G6S"/>
    <property type="match status" value="1"/>
</dbReference>
<evidence type="ECO:0000256" key="15">
    <source>
        <dbReference type="ARBA" id="ARBA00079370"/>
    </source>
</evidence>
<keyword evidence="7 16" id="KW-0378">Hydrolase</keyword>
<evidence type="ECO:0000256" key="7">
    <source>
        <dbReference type="ARBA" id="ARBA00022801"/>
    </source>
</evidence>
<comment type="function">
    <text evidence="13">Hydrolyzes 6-sulfate groups in N-acetyl-d-glucosaminide units of heparin sulfate and keratan sulfate.</text>
</comment>
<comment type="subcellular location">
    <subcellularLocation>
        <location evidence="2 16">Lysosome</location>
    </subcellularLocation>
</comment>
<dbReference type="OrthoDB" id="96314at2759"/>
<feature type="chain" id="PRO_5017346596" description="N-acetylglucosamine-6-sulfatase" evidence="18">
    <location>
        <begin position="29"/>
        <end position="538"/>
    </location>
</feature>
<dbReference type="KEGG" id="pki:111859045"/>
<dbReference type="GO" id="GO:0005539">
    <property type="term" value="F:glycosaminoglycan binding"/>
    <property type="evidence" value="ECO:0007669"/>
    <property type="project" value="TreeGrafter"/>
</dbReference>
<comment type="catalytic activity">
    <reaction evidence="11 16">
        <text>Hydrolysis of the 6-sulfate groups of the N-acetyl-D-glucosamine 6-sulfate units of heparan sulfate and keratan sulfate.</text>
        <dbReference type="EC" id="3.1.6.14"/>
    </reaction>
</comment>
<evidence type="ECO:0000256" key="6">
    <source>
        <dbReference type="ARBA" id="ARBA00022729"/>
    </source>
</evidence>
<proteinExistence type="inferred from homology"/>
<evidence type="ECO:0000256" key="16">
    <source>
        <dbReference type="PIRNR" id="PIRNR036666"/>
    </source>
</evidence>
<dbReference type="PROSITE" id="PS00149">
    <property type="entry name" value="SULFATASE_2"/>
    <property type="match status" value="1"/>
</dbReference>
<dbReference type="GO" id="GO:0046872">
    <property type="term" value="F:metal ion binding"/>
    <property type="evidence" value="ECO:0007669"/>
    <property type="project" value="UniProtKB-UniRule"/>
</dbReference>
<organism evidence="20 21">
    <name type="scientific">Paramormyrops kingsleyae</name>
    <dbReference type="NCBI Taxonomy" id="1676925"/>
    <lineage>
        <taxon>Eukaryota</taxon>
        <taxon>Metazoa</taxon>
        <taxon>Chordata</taxon>
        <taxon>Craniata</taxon>
        <taxon>Vertebrata</taxon>
        <taxon>Euteleostomi</taxon>
        <taxon>Actinopterygii</taxon>
        <taxon>Neopterygii</taxon>
        <taxon>Teleostei</taxon>
        <taxon>Osteoglossocephala</taxon>
        <taxon>Osteoglossomorpha</taxon>
        <taxon>Osteoglossiformes</taxon>
        <taxon>Mormyridae</taxon>
        <taxon>Paramormyrops</taxon>
    </lineage>
</organism>
<evidence type="ECO:0000256" key="4">
    <source>
        <dbReference type="ARBA" id="ARBA00022553"/>
    </source>
</evidence>
<feature type="domain" description="Sulfatase N-terminal" evidence="19">
    <location>
        <begin position="33"/>
        <end position="370"/>
    </location>
</feature>
<dbReference type="Proteomes" id="UP000261540">
    <property type="component" value="Unplaced"/>
</dbReference>
<evidence type="ECO:0000256" key="10">
    <source>
        <dbReference type="ARBA" id="ARBA00023228"/>
    </source>
</evidence>
<dbReference type="STRING" id="1676925.ENSPKIP00000027472"/>
<keyword evidence="6 18" id="KW-0732">Signal</keyword>
<dbReference type="FunFam" id="3.40.720.10:FF:000012">
    <property type="entry name" value="N-acetylglucosamine-6-sulfatase"/>
    <property type="match status" value="1"/>
</dbReference>
<dbReference type="AlphaFoldDB" id="A0A3B3S9P9"/>
<evidence type="ECO:0000256" key="8">
    <source>
        <dbReference type="ARBA" id="ARBA00022837"/>
    </source>
</evidence>
<comment type="similarity">
    <text evidence="3 16">Belongs to the sulfatase family.</text>
</comment>
<dbReference type="InterPro" id="IPR000917">
    <property type="entry name" value="Sulfatase_N"/>
</dbReference>
<evidence type="ECO:0000259" key="19">
    <source>
        <dbReference type="Pfam" id="PF00884"/>
    </source>
</evidence>
<sequence length="538" mass="60653">MSLYRHFRLLHCTLICVTLLFSSTVVLAKSRRPNIVLILTDDLDFAIGGMIPLNKLKKLIGDAGISFTNAFVASPLCCPSRASILTGKYPHNHHVINNTLEGNCSSRAWQKTQEPTAFPALLQKYAGYQTFFAGKYLNEYGTAEAGGVEHVPPGWDYWFALEKNSKYYNYTLSVNGRPQKHGNNYSEDYLTDVLANASLEFLQYKSNYRPFFMMISTPAPHSPWTAAPQYESSFPNVKAPRDPNFNVHGKDKHWLIRQAKTPMTNSSLQFLDEAFRKRWQTLLSVDDLVEKVVKKLEMHGDLSSTYIIFTSDNGYHTGQFSLPVDKRQLYEFDIRVPLLVRGPNIKPNQTCQILVANVDLGPTILDIAGYSVNQTQMDGMSFLPLLNGQGQNITWRTDILVEYEGEGSNVSDPACPLLGPGVSECFPDCVCEDSYNNTYACVRTLSPSANLQYCEFDDNEVFVEVYNLTADPFELTNIAKSIDQEVLEKMNHRLMMLQSCSGASCRTPGVYDSGYKFDPRLMFSSHGPRISRLRQTLK</sequence>
<dbReference type="PANTHER" id="PTHR43108">
    <property type="entry name" value="N-ACETYLGLUCOSAMINE-6-SULFATASE FAMILY MEMBER"/>
    <property type="match status" value="1"/>
</dbReference>
<dbReference type="GeneID" id="111859045"/>
<keyword evidence="9" id="KW-0325">Glycoprotein</keyword>
<evidence type="ECO:0000256" key="18">
    <source>
        <dbReference type="SAM" id="SignalP"/>
    </source>
</evidence>
<dbReference type="InterPro" id="IPR012251">
    <property type="entry name" value="GlcNAc_6-SO4ase"/>
</dbReference>
<dbReference type="RefSeq" id="XP_023697140.1">
    <property type="nucleotide sequence ID" value="XM_023841372.2"/>
</dbReference>
<evidence type="ECO:0000256" key="3">
    <source>
        <dbReference type="ARBA" id="ARBA00008779"/>
    </source>
</evidence>
<dbReference type="Pfam" id="PF00884">
    <property type="entry name" value="Sulfatase"/>
    <property type="match status" value="1"/>
</dbReference>
<keyword evidence="21" id="KW-1185">Reference proteome</keyword>
<accession>A0A3B3S9P9</accession>
<dbReference type="GO" id="GO:0005764">
    <property type="term" value="C:lysosome"/>
    <property type="evidence" value="ECO:0007669"/>
    <property type="project" value="UniProtKB-SubCell"/>
</dbReference>
<evidence type="ECO:0000256" key="17">
    <source>
        <dbReference type="PIRSR" id="PIRSR036666-50"/>
    </source>
</evidence>
<evidence type="ECO:0000313" key="20">
    <source>
        <dbReference type="Ensembl" id="ENSPKIP00000027472.1"/>
    </source>
</evidence>
<dbReference type="CDD" id="cd16147">
    <property type="entry name" value="G6S"/>
    <property type="match status" value="1"/>
</dbReference>
<comment type="cofactor">
    <cofactor evidence="1 16">
        <name>Ca(2+)</name>
        <dbReference type="ChEBI" id="CHEBI:29108"/>
    </cofactor>
</comment>
<evidence type="ECO:0000256" key="1">
    <source>
        <dbReference type="ARBA" id="ARBA00001913"/>
    </source>
</evidence>
<feature type="signal peptide" evidence="18">
    <location>
        <begin position="1"/>
        <end position="28"/>
    </location>
</feature>
<reference evidence="20" key="1">
    <citation type="submission" date="2025-08" db="UniProtKB">
        <authorList>
            <consortium name="Ensembl"/>
        </authorList>
    </citation>
    <scope>IDENTIFICATION</scope>
</reference>
<dbReference type="PANTHER" id="PTHR43108:SF5">
    <property type="entry name" value="N-ACETYLGLUCOSAMINE-6-SULFATASE"/>
    <property type="match status" value="1"/>
</dbReference>
<dbReference type="GO" id="GO:0030200">
    <property type="term" value="P:heparan sulfate proteoglycan catabolic process"/>
    <property type="evidence" value="ECO:0007669"/>
    <property type="project" value="UniProtKB-ARBA"/>
</dbReference>
<dbReference type="SUPFAM" id="SSF53649">
    <property type="entry name" value="Alkaline phosphatase-like"/>
    <property type="match status" value="1"/>
</dbReference>
<protein>
    <recommendedName>
        <fullName evidence="14 16">N-acetylglucosamine-6-sulfatase</fullName>
        <ecNumber evidence="12 16">3.1.6.14</ecNumber>
    </recommendedName>
    <alternativeName>
        <fullName evidence="15 16">Glucosamine-6-sulfatase</fullName>
    </alternativeName>
</protein>
<dbReference type="GO" id="GO:0030203">
    <property type="term" value="P:glycosaminoglycan metabolic process"/>
    <property type="evidence" value="ECO:0007669"/>
    <property type="project" value="InterPro"/>
</dbReference>
<evidence type="ECO:0000313" key="21">
    <source>
        <dbReference type="Proteomes" id="UP000261540"/>
    </source>
</evidence>
<keyword evidence="5 16" id="KW-0479">Metal-binding</keyword>
<evidence type="ECO:0000256" key="12">
    <source>
        <dbReference type="ARBA" id="ARBA00035027"/>
    </source>
</evidence>
<evidence type="ECO:0000256" key="11">
    <source>
        <dbReference type="ARBA" id="ARBA00034997"/>
    </source>
</evidence>
<dbReference type="CTD" id="566506"/>
<evidence type="ECO:0000256" key="2">
    <source>
        <dbReference type="ARBA" id="ARBA00004371"/>
    </source>
</evidence>
<evidence type="ECO:0000256" key="5">
    <source>
        <dbReference type="ARBA" id="ARBA00022723"/>
    </source>
</evidence>
<dbReference type="InterPro" id="IPR024607">
    <property type="entry name" value="Sulfatase_CS"/>
</dbReference>
<reference evidence="20" key="2">
    <citation type="submission" date="2025-09" db="UniProtKB">
        <authorList>
            <consortium name="Ensembl"/>
        </authorList>
    </citation>
    <scope>IDENTIFICATION</scope>
</reference>
<feature type="modified residue" description="3-oxoalanine (Cys)" evidence="17">
    <location>
        <position position="77"/>
    </location>
</feature>
<evidence type="ECO:0000256" key="13">
    <source>
        <dbReference type="ARBA" id="ARBA00057082"/>
    </source>
</evidence>
<dbReference type="Gene3D" id="3.40.720.10">
    <property type="entry name" value="Alkaline Phosphatase, subunit A"/>
    <property type="match status" value="1"/>
</dbReference>
<keyword evidence="4" id="KW-0597">Phosphoprotein</keyword>
<dbReference type="GO" id="GO:0008449">
    <property type="term" value="F:N-acetylglucosamine-6-sulfatase activity"/>
    <property type="evidence" value="ECO:0007669"/>
    <property type="project" value="UniProtKB-UniRule"/>
</dbReference>
<keyword evidence="10 16" id="KW-0458">Lysosome</keyword>
<dbReference type="GeneTree" id="ENSGT00940000158420"/>
<dbReference type="InterPro" id="IPR017850">
    <property type="entry name" value="Alkaline_phosphatase_core_sf"/>
</dbReference>
<dbReference type="PROSITE" id="PS00523">
    <property type="entry name" value="SULFATASE_1"/>
    <property type="match status" value="1"/>
</dbReference>
<name>A0A3B3S9P9_9TELE</name>
<evidence type="ECO:0000256" key="14">
    <source>
        <dbReference type="ARBA" id="ARBA00071755"/>
    </source>
</evidence>
<dbReference type="Ensembl" id="ENSPKIT00000008239.1">
    <property type="protein sequence ID" value="ENSPKIP00000027472.1"/>
    <property type="gene ID" value="ENSPKIG00000009510.1"/>
</dbReference>
<comment type="PTM">
    <text evidence="17">The conversion to 3-oxoalanine (also known as C-formylglycine, FGly), of a serine or cysteine residue in prokaryotes and of a cysteine residue in eukaryotes, is critical for catalytic activity.</text>
</comment>